<accession>A0A9P7KH17</accession>
<evidence type="ECO:0000313" key="4">
    <source>
        <dbReference type="EMBL" id="KAG5652136.1"/>
    </source>
</evidence>
<dbReference type="EMBL" id="JABCKI010000158">
    <property type="protein sequence ID" value="KAG5652136.1"/>
    <property type="molecule type" value="Genomic_DNA"/>
</dbReference>
<comment type="caution">
    <text evidence="4">The sequence shown here is derived from an EMBL/GenBank/DDBJ whole genome shotgun (WGS) entry which is preliminary data.</text>
</comment>
<name>A0A9P7KH17_9AGAR</name>
<feature type="domain" description="Nephrocystin 3-like N-terminal" evidence="3">
    <location>
        <begin position="284"/>
        <end position="374"/>
    </location>
</feature>
<reference evidence="4" key="2">
    <citation type="submission" date="2021-10" db="EMBL/GenBank/DDBJ databases">
        <title>Phylogenomics reveals ancestral predisposition of the termite-cultivated fungus Termitomyces towards a domesticated lifestyle.</title>
        <authorList>
            <person name="Auxier B."/>
            <person name="Grum-Grzhimaylo A."/>
            <person name="Cardenas M.E."/>
            <person name="Lodge J.D."/>
            <person name="Laessoe T."/>
            <person name="Pedersen O."/>
            <person name="Smith M.E."/>
            <person name="Kuyper T.W."/>
            <person name="Franco-Molano E.A."/>
            <person name="Baroni T.J."/>
            <person name="Aanen D.K."/>
        </authorList>
    </citation>
    <scope>NUCLEOTIDE SEQUENCE</scope>
    <source>
        <strain evidence="4">D49</strain>
    </source>
</reference>
<dbReference type="InterPro" id="IPR056884">
    <property type="entry name" value="NPHP3-like_N"/>
</dbReference>
<feature type="compositionally biased region" description="Basic residues" evidence="2">
    <location>
        <begin position="1"/>
        <end position="11"/>
    </location>
</feature>
<dbReference type="Proteomes" id="UP000717328">
    <property type="component" value="Unassembled WGS sequence"/>
</dbReference>
<dbReference type="Pfam" id="PF24883">
    <property type="entry name" value="NPHP3_N"/>
    <property type="match status" value="1"/>
</dbReference>
<organism evidence="4 5">
    <name type="scientific">Sphagnurus paluster</name>
    <dbReference type="NCBI Taxonomy" id="117069"/>
    <lineage>
        <taxon>Eukaryota</taxon>
        <taxon>Fungi</taxon>
        <taxon>Dikarya</taxon>
        <taxon>Basidiomycota</taxon>
        <taxon>Agaricomycotina</taxon>
        <taxon>Agaricomycetes</taxon>
        <taxon>Agaricomycetidae</taxon>
        <taxon>Agaricales</taxon>
        <taxon>Tricholomatineae</taxon>
        <taxon>Lyophyllaceae</taxon>
        <taxon>Sphagnurus</taxon>
    </lineage>
</organism>
<evidence type="ECO:0000256" key="1">
    <source>
        <dbReference type="ARBA" id="ARBA00022737"/>
    </source>
</evidence>
<evidence type="ECO:0000256" key="2">
    <source>
        <dbReference type="SAM" id="MobiDB-lite"/>
    </source>
</evidence>
<evidence type="ECO:0000313" key="5">
    <source>
        <dbReference type="Proteomes" id="UP000717328"/>
    </source>
</evidence>
<dbReference type="OrthoDB" id="3269932at2759"/>
<sequence length="381" mass="41558">MSNQPQKKKTRFLSLSPSAIREGWRSLRSRPPSPSNAAQTGPSAGVSPSGAPSPLMSRSPSPSGHNMLIQSVAPPASAAQVDSSKPDKPSSYPAKENAKTTLKGAYELLKVLKESADACPPLKSAVGGIIACVEAYKNTSGNHEEMERILKSTDLLASTLAAKLEESKDHKPLDQILKKLSKSLEEEDRKIKAMYKRGFIVRLAYNSDDAGELISSCQAIKDALDTFYVGLTLLVERNTHDILKHVVFKTLPRSRDAAFSAAINLDNVSRGPCTKDTRVDIIEQIMEWVKEPVCTKAPSVYWLNGLAGLGKTTIAYTICEQLEEASIPFASFFCSRQLDSKDSKLLITMLCRNLAEQFSSFASAVLPVLERDSSIVDARLR</sequence>
<proteinExistence type="predicted"/>
<dbReference type="AlphaFoldDB" id="A0A9P7KH17"/>
<feature type="compositionally biased region" description="Low complexity" evidence="2">
    <location>
        <begin position="41"/>
        <end position="63"/>
    </location>
</feature>
<keyword evidence="5" id="KW-1185">Reference proteome</keyword>
<protein>
    <recommendedName>
        <fullName evidence="3">Nephrocystin 3-like N-terminal domain-containing protein</fullName>
    </recommendedName>
</protein>
<keyword evidence="1" id="KW-0677">Repeat</keyword>
<feature type="region of interest" description="Disordered" evidence="2">
    <location>
        <begin position="1"/>
        <end position="97"/>
    </location>
</feature>
<reference evidence="4" key="1">
    <citation type="submission" date="2021-02" db="EMBL/GenBank/DDBJ databases">
        <authorList>
            <person name="Nieuwenhuis M."/>
            <person name="Van De Peppel L.J.J."/>
        </authorList>
    </citation>
    <scope>NUCLEOTIDE SEQUENCE</scope>
    <source>
        <strain evidence="4">D49</strain>
    </source>
</reference>
<evidence type="ECO:0000259" key="3">
    <source>
        <dbReference type="Pfam" id="PF24883"/>
    </source>
</evidence>
<dbReference type="Gene3D" id="3.40.50.300">
    <property type="entry name" value="P-loop containing nucleotide triphosphate hydrolases"/>
    <property type="match status" value="1"/>
</dbReference>
<dbReference type="SUPFAM" id="SSF52540">
    <property type="entry name" value="P-loop containing nucleoside triphosphate hydrolases"/>
    <property type="match status" value="1"/>
</dbReference>
<dbReference type="InterPro" id="IPR027417">
    <property type="entry name" value="P-loop_NTPase"/>
</dbReference>
<gene>
    <name evidence="4" type="ORF">H0H81_006173</name>
</gene>